<sequence length="62" mass="6929">MSALDTLALSARHGRAGMFARLIDAMTLWNDARLTRRALARLSDRELNDIGLTRFDIDGIGR</sequence>
<dbReference type="EMBL" id="FNAY01000001">
    <property type="protein sequence ID" value="SDE29770.1"/>
    <property type="molecule type" value="Genomic_DNA"/>
</dbReference>
<reference evidence="2 3" key="1">
    <citation type="submission" date="2016-10" db="EMBL/GenBank/DDBJ databases">
        <authorList>
            <person name="de Groot N.N."/>
        </authorList>
    </citation>
    <scope>NUCLEOTIDE SEQUENCE [LARGE SCALE GENOMIC DNA]</scope>
    <source>
        <strain evidence="3">DSM 938 / 37b4</strain>
    </source>
</reference>
<dbReference type="RefSeq" id="WP_055213237.1">
    <property type="nucleotide sequence ID" value="NZ_CP061202.1"/>
</dbReference>
<evidence type="ECO:0000259" key="1">
    <source>
        <dbReference type="Pfam" id="PF06568"/>
    </source>
</evidence>
<organism evidence="2 3">
    <name type="scientific">Rhodobacter capsulatus</name>
    <name type="common">Rhodopseudomonas capsulata</name>
    <dbReference type="NCBI Taxonomy" id="1061"/>
    <lineage>
        <taxon>Bacteria</taxon>
        <taxon>Pseudomonadati</taxon>
        <taxon>Pseudomonadota</taxon>
        <taxon>Alphaproteobacteria</taxon>
        <taxon>Rhodobacterales</taxon>
        <taxon>Rhodobacter group</taxon>
        <taxon>Rhodobacter</taxon>
    </lineage>
</organism>
<proteinExistence type="predicted"/>
<accession>A0A0Q0ZQT7</accession>
<gene>
    <name evidence="2" type="ORF">SAMN04244550_00051</name>
</gene>
<protein>
    <submittedName>
        <fullName evidence="2">Uncharacterized conserved protein YjiS, DUF1127 family</fullName>
    </submittedName>
</protein>
<dbReference type="Pfam" id="PF06568">
    <property type="entry name" value="YjiS-like"/>
    <property type="match status" value="1"/>
</dbReference>
<evidence type="ECO:0000313" key="2">
    <source>
        <dbReference type="EMBL" id="SDE29770.1"/>
    </source>
</evidence>
<name>A0A0Q0ZQT7_RHOCA</name>
<dbReference type="Proteomes" id="UP000183812">
    <property type="component" value="Unassembled WGS sequence"/>
</dbReference>
<dbReference type="AlphaFoldDB" id="A0A0Q0ZQT7"/>
<dbReference type="OrthoDB" id="8116725at2"/>
<dbReference type="InterPro" id="IPR009506">
    <property type="entry name" value="YjiS-like"/>
</dbReference>
<evidence type="ECO:0000313" key="3">
    <source>
        <dbReference type="Proteomes" id="UP000183812"/>
    </source>
</evidence>
<feature type="domain" description="YjiS-like" evidence="1">
    <location>
        <begin position="22"/>
        <end position="57"/>
    </location>
</feature>